<feature type="region of interest" description="Disordered" evidence="1">
    <location>
        <begin position="77"/>
        <end position="182"/>
    </location>
</feature>
<dbReference type="PANTHER" id="PTHR22635:SF0">
    <property type="entry name" value="RING FINGER PROTEIN 207"/>
    <property type="match status" value="1"/>
</dbReference>
<dbReference type="GO" id="GO:0055117">
    <property type="term" value="P:regulation of cardiac muscle contraction"/>
    <property type="evidence" value="ECO:0007669"/>
    <property type="project" value="TreeGrafter"/>
</dbReference>
<dbReference type="GO" id="GO:0048471">
    <property type="term" value="C:perinuclear region of cytoplasm"/>
    <property type="evidence" value="ECO:0007669"/>
    <property type="project" value="TreeGrafter"/>
</dbReference>
<protein>
    <submittedName>
        <fullName evidence="2">Ring finger protein 207a</fullName>
    </submittedName>
</protein>
<dbReference type="AlphaFoldDB" id="G3NK89"/>
<dbReference type="GO" id="GO:0044325">
    <property type="term" value="F:transmembrane transporter binding"/>
    <property type="evidence" value="ECO:0007669"/>
    <property type="project" value="TreeGrafter"/>
</dbReference>
<reference evidence="2" key="2">
    <citation type="submission" date="2024-04" db="UniProtKB">
        <authorList>
            <consortium name="Ensembl"/>
        </authorList>
    </citation>
    <scope>IDENTIFICATION</scope>
</reference>
<sequence length="182" mass="19570">MFSHHEIVSLAKRSKAKHRKCSLHEEPYILFSTENTSMLCIKCFRDMQVESRTHCIDIETAHMKGCEMLDRAVQVREAHHEASAGGEGAADLGQGGDRSAEGDDRRSVSECGGGRERDLLSVQQPAGKTGREEEDSAESSSESTCGEGESSEGAALTPHCAAANPPGAPRHLLGLPQLSQQV</sequence>
<dbReference type="Ensembl" id="ENSGACT00000005767.1">
    <property type="protein sequence ID" value="ENSGACP00000005751.1"/>
    <property type="gene ID" value="ENSGACG00000004352.1"/>
</dbReference>
<organism evidence="2">
    <name type="scientific">Gasterosteus aculeatus</name>
    <name type="common">Three-spined stickleback</name>
    <dbReference type="NCBI Taxonomy" id="69293"/>
    <lineage>
        <taxon>Eukaryota</taxon>
        <taxon>Metazoa</taxon>
        <taxon>Chordata</taxon>
        <taxon>Craniata</taxon>
        <taxon>Vertebrata</taxon>
        <taxon>Euteleostomi</taxon>
        <taxon>Actinopterygii</taxon>
        <taxon>Neopterygii</taxon>
        <taxon>Teleostei</taxon>
        <taxon>Neoteleostei</taxon>
        <taxon>Acanthomorphata</taxon>
        <taxon>Eupercaria</taxon>
        <taxon>Perciformes</taxon>
        <taxon>Cottioidei</taxon>
        <taxon>Gasterosteales</taxon>
        <taxon>Gasterosteidae</taxon>
        <taxon>Gasterosteus</taxon>
    </lineage>
</organism>
<dbReference type="GO" id="GO:1901207">
    <property type="term" value="P:regulation of heart looping"/>
    <property type="evidence" value="ECO:0007669"/>
    <property type="project" value="TreeGrafter"/>
</dbReference>
<dbReference type="GO" id="GO:0030544">
    <property type="term" value="F:Hsp70 protein binding"/>
    <property type="evidence" value="ECO:0007669"/>
    <property type="project" value="InterPro"/>
</dbReference>
<feature type="compositionally biased region" description="Gly residues" evidence="1">
    <location>
        <begin position="85"/>
        <end position="96"/>
    </location>
</feature>
<evidence type="ECO:0000256" key="1">
    <source>
        <dbReference type="SAM" id="MobiDB-lite"/>
    </source>
</evidence>
<reference evidence="2" key="1">
    <citation type="submission" date="2006-01" db="EMBL/GenBank/DDBJ databases">
        <authorList>
            <person name="Lindblad-Toh K."/>
            <person name="Mauceli E."/>
            <person name="Grabherr M."/>
            <person name="Chang J.L."/>
            <person name="Lander E.S."/>
        </authorList>
    </citation>
    <scope>NUCLEOTIDE SEQUENCE [LARGE SCALE GENOMIC DNA]</scope>
</reference>
<dbReference type="Bgee" id="ENSGACG00000004352">
    <property type="expression patterns" value="Expressed in heart and 2 other cell types or tissues"/>
</dbReference>
<name>G3NK89_GASAC</name>
<proteinExistence type="predicted"/>
<evidence type="ECO:0000313" key="2">
    <source>
        <dbReference type="Ensembl" id="ENSGACP00000005751.1"/>
    </source>
</evidence>
<accession>G3NK89</accession>
<dbReference type="InterPro" id="IPR039320">
    <property type="entry name" value="RNF207"/>
</dbReference>
<feature type="compositionally biased region" description="Basic and acidic residues" evidence="1">
    <location>
        <begin position="98"/>
        <end position="119"/>
    </location>
</feature>
<feature type="compositionally biased region" description="Low complexity" evidence="1">
    <location>
        <begin position="138"/>
        <end position="155"/>
    </location>
</feature>
<dbReference type="PANTHER" id="PTHR22635">
    <property type="entry name" value="RING FINGER PROTEIN 207"/>
    <property type="match status" value="1"/>
</dbReference>